<name>A0ABU4JGH4_9FLAO</name>
<gene>
    <name evidence="5" type="ORF">NG800_007675</name>
</gene>
<organism evidence="5 6">
    <name type="scientific">Epilithonimonas ginsengisoli</name>
    <dbReference type="NCBI Taxonomy" id="1245592"/>
    <lineage>
        <taxon>Bacteria</taxon>
        <taxon>Pseudomonadati</taxon>
        <taxon>Bacteroidota</taxon>
        <taxon>Flavobacteriia</taxon>
        <taxon>Flavobacteriales</taxon>
        <taxon>Weeksellaceae</taxon>
        <taxon>Chryseobacterium group</taxon>
        <taxon>Epilithonimonas</taxon>
    </lineage>
</organism>
<evidence type="ECO:0000256" key="1">
    <source>
        <dbReference type="ARBA" id="ARBA00001946"/>
    </source>
</evidence>
<dbReference type="Pfam" id="PF13419">
    <property type="entry name" value="HAD_2"/>
    <property type="match status" value="1"/>
</dbReference>
<dbReference type="NCBIfam" id="TIGR01549">
    <property type="entry name" value="HAD-SF-IA-v1"/>
    <property type="match status" value="1"/>
</dbReference>
<dbReference type="SUPFAM" id="SSF56784">
    <property type="entry name" value="HAD-like"/>
    <property type="match status" value="1"/>
</dbReference>
<dbReference type="PANTHER" id="PTHR46470:SF2">
    <property type="entry name" value="GLYCERALDEHYDE 3-PHOSPHATE PHOSPHATASE"/>
    <property type="match status" value="1"/>
</dbReference>
<dbReference type="InterPro" id="IPR051400">
    <property type="entry name" value="HAD-like_hydrolase"/>
</dbReference>
<dbReference type="EC" id="3.1.3.-" evidence="5"/>
<dbReference type="Gene3D" id="1.10.150.520">
    <property type="match status" value="1"/>
</dbReference>
<reference evidence="5 6" key="1">
    <citation type="submission" date="2023-11" db="EMBL/GenBank/DDBJ databases">
        <title>First isolation, identification, and characterization of non-pathogenic Epilithonimonas ginsengisoli isolated from diseased farmed rainbow trout (Oncorhynchus mykiss) in Chile.</title>
        <authorList>
            <person name="Miranda C.D."/>
            <person name="Irgang R."/>
            <person name="Concha C."/>
            <person name="Rojas R."/>
            <person name="Avendano R."/>
        </authorList>
    </citation>
    <scope>NUCLEOTIDE SEQUENCE [LARGE SCALE GENOMIC DNA]</scope>
    <source>
        <strain evidence="5 6">FP99</strain>
    </source>
</reference>
<dbReference type="GO" id="GO:0016787">
    <property type="term" value="F:hydrolase activity"/>
    <property type="evidence" value="ECO:0007669"/>
    <property type="project" value="UniProtKB-KW"/>
</dbReference>
<evidence type="ECO:0000256" key="3">
    <source>
        <dbReference type="ARBA" id="ARBA00022801"/>
    </source>
</evidence>
<dbReference type="Proteomes" id="UP001204439">
    <property type="component" value="Unassembled WGS sequence"/>
</dbReference>
<evidence type="ECO:0000256" key="4">
    <source>
        <dbReference type="ARBA" id="ARBA00022842"/>
    </source>
</evidence>
<dbReference type="EMBL" id="JAMXLT020000011">
    <property type="protein sequence ID" value="MDW8548786.1"/>
    <property type="molecule type" value="Genomic_DNA"/>
</dbReference>
<dbReference type="InterPro" id="IPR023214">
    <property type="entry name" value="HAD_sf"/>
</dbReference>
<comment type="cofactor">
    <cofactor evidence="1">
        <name>Mg(2+)</name>
        <dbReference type="ChEBI" id="CHEBI:18420"/>
    </cofactor>
</comment>
<comment type="caution">
    <text evidence="5">The sequence shown here is derived from an EMBL/GenBank/DDBJ whole genome shotgun (WGS) entry which is preliminary data.</text>
</comment>
<evidence type="ECO:0000313" key="5">
    <source>
        <dbReference type="EMBL" id="MDW8548786.1"/>
    </source>
</evidence>
<dbReference type="InterPro" id="IPR041492">
    <property type="entry name" value="HAD_2"/>
</dbReference>
<dbReference type="SFLD" id="SFLDS00003">
    <property type="entry name" value="Haloacid_Dehalogenase"/>
    <property type="match status" value="1"/>
</dbReference>
<keyword evidence="2" id="KW-0479">Metal-binding</keyword>
<sequence length="212" mass="25354">MNKKYIVFDLDDTLYYELDFLRSAYREIAETLSKENADELHQKMLSMYENKKDVFEFLSLEYDFPKESLLKIYREHFPNIVLREGVRDILDHLKGQKVKMGLLTDGRSLTQRNKIKALNIENYFDRIIISEEFGSEKPDEKNYAAFLEQGFDYSYIADNPKKDFITPKFLGWETIMIEDNEGKRIHQIPDNLESKWIAEKILGWDYFYNLIK</sequence>
<dbReference type="Gene3D" id="3.40.50.1000">
    <property type="entry name" value="HAD superfamily/HAD-like"/>
    <property type="match status" value="1"/>
</dbReference>
<protein>
    <submittedName>
        <fullName evidence="5">HAD family hydrolase</fullName>
        <ecNumber evidence="5">3.1.3.-</ecNumber>
    </submittedName>
</protein>
<dbReference type="InterPro" id="IPR006439">
    <property type="entry name" value="HAD-SF_hydro_IA"/>
</dbReference>
<evidence type="ECO:0000256" key="2">
    <source>
        <dbReference type="ARBA" id="ARBA00022723"/>
    </source>
</evidence>
<evidence type="ECO:0000313" key="6">
    <source>
        <dbReference type="Proteomes" id="UP001204439"/>
    </source>
</evidence>
<proteinExistence type="predicted"/>
<dbReference type="PANTHER" id="PTHR46470">
    <property type="entry name" value="N-ACYLNEURAMINATE-9-PHOSPHATASE"/>
    <property type="match status" value="1"/>
</dbReference>
<keyword evidence="4" id="KW-0460">Magnesium</keyword>
<dbReference type="InterPro" id="IPR036412">
    <property type="entry name" value="HAD-like_sf"/>
</dbReference>
<accession>A0ABU4JGH4</accession>
<dbReference type="RefSeq" id="WP_063968348.1">
    <property type="nucleotide sequence ID" value="NZ_JAMXLT020000011.1"/>
</dbReference>
<keyword evidence="6" id="KW-1185">Reference proteome</keyword>
<keyword evidence="3 5" id="KW-0378">Hydrolase</keyword>
<dbReference type="SFLD" id="SFLDG01129">
    <property type="entry name" value="C1.5:_HAD__Beta-PGM__Phosphata"/>
    <property type="match status" value="1"/>
</dbReference>